<evidence type="ECO:0000256" key="2">
    <source>
        <dbReference type="SAM" id="Phobius"/>
    </source>
</evidence>
<feature type="compositionally biased region" description="Polar residues" evidence="1">
    <location>
        <begin position="146"/>
        <end position="162"/>
    </location>
</feature>
<feature type="region of interest" description="Disordered" evidence="1">
    <location>
        <begin position="100"/>
        <end position="221"/>
    </location>
</feature>
<evidence type="ECO:0000256" key="1">
    <source>
        <dbReference type="SAM" id="MobiDB-lite"/>
    </source>
</evidence>
<keyword evidence="2" id="KW-0812">Transmembrane</keyword>
<evidence type="ECO:0000313" key="4">
    <source>
        <dbReference type="Proteomes" id="UP000077266"/>
    </source>
</evidence>
<feature type="transmembrane region" description="Helical" evidence="2">
    <location>
        <begin position="56"/>
        <end position="80"/>
    </location>
</feature>
<proteinExistence type="predicted"/>
<dbReference type="AlphaFoldDB" id="A0A166BIA9"/>
<gene>
    <name evidence="3" type="ORF">EXIGLDRAFT_692839</name>
</gene>
<name>A0A166BIA9_EXIGL</name>
<feature type="transmembrane region" description="Helical" evidence="2">
    <location>
        <begin position="23"/>
        <end position="44"/>
    </location>
</feature>
<dbReference type="Proteomes" id="UP000077266">
    <property type="component" value="Unassembled WGS sequence"/>
</dbReference>
<keyword evidence="2" id="KW-0472">Membrane</keyword>
<accession>A0A166BIA9</accession>
<feature type="compositionally biased region" description="Basic and acidic residues" evidence="1">
    <location>
        <begin position="100"/>
        <end position="115"/>
    </location>
</feature>
<dbReference type="EMBL" id="KV425894">
    <property type="protein sequence ID" value="KZW01340.1"/>
    <property type="molecule type" value="Genomic_DNA"/>
</dbReference>
<organism evidence="3 4">
    <name type="scientific">Exidia glandulosa HHB12029</name>
    <dbReference type="NCBI Taxonomy" id="1314781"/>
    <lineage>
        <taxon>Eukaryota</taxon>
        <taxon>Fungi</taxon>
        <taxon>Dikarya</taxon>
        <taxon>Basidiomycota</taxon>
        <taxon>Agaricomycotina</taxon>
        <taxon>Agaricomycetes</taxon>
        <taxon>Auriculariales</taxon>
        <taxon>Exidiaceae</taxon>
        <taxon>Exidia</taxon>
    </lineage>
</organism>
<dbReference type="InParanoid" id="A0A166BIA9"/>
<reference evidence="3 4" key="1">
    <citation type="journal article" date="2016" name="Mol. Biol. Evol.">
        <title>Comparative Genomics of Early-Diverging Mushroom-Forming Fungi Provides Insights into the Origins of Lignocellulose Decay Capabilities.</title>
        <authorList>
            <person name="Nagy L.G."/>
            <person name="Riley R."/>
            <person name="Tritt A."/>
            <person name="Adam C."/>
            <person name="Daum C."/>
            <person name="Floudas D."/>
            <person name="Sun H."/>
            <person name="Yadav J.S."/>
            <person name="Pangilinan J."/>
            <person name="Larsson K.H."/>
            <person name="Matsuura K."/>
            <person name="Barry K."/>
            <person name="Labutti K."/>
            <person name="Kuo R."/>
            <person name="Ohm R.A."/>
            <person name="Bhattacharya S.S."/>
            <person name="Shirouzu T."/>
            <person name="Yoshinaga Y."/>
            <person name="Martin F.M."/>
            <person name="Grigoriev I.V."/>
            <person name="Hibbett D.S."/>
        </authorList>
    </citation>
    <scope>NUCLEOTIDE SEQUENCE [LARGE SCALE GENOMIC DNA]</scope>
    <source>
        <strain evidence="3 4">HHB12029</strain>
    </source>
</reference>
<protein>
    <submittedName>
        <fullName evidence="3">Uncharacterized protein</fullName>
    </submittedName>
</protein>
<keyword evidence="4" id="KW-1185">Reference proteome</keyword>
<evidence type="ECO:0000313" key="3">
    <source>
        <dbReference type="EMBL" id="KZW01340.1"/>
    </source>
</evidence>
<keyword evidence="2" id="KW-1133">Transmembrane helix</keyword>
<sequence length="221" mass="23012">MLLLQQFSDTLLLMDPFARREDYAWSAFCVRIALGIVLIVLGGVSQGLPTEFLYGWVVSGWLLPAIVIVFALCFVVDCVLARAVGKAITKQVAEQKARAEEQKAKAKEQKAKQKSEQPPSPSTDTASKVAAPASAPLDDEAGGHGPSTTLGTCPVSGPTSTAPAAVGAETGDQAGPDTSDERTSVPVPELSVPEAEEDGSDKAADTSTGDADNVDALEQTQ</sequence>